<comment type="caution">
    <text evidence="2">The sequence shown here is derived from an EMBL/GenBank/DDBJ whole genome shotgun (WGS) entry which is preliminary data.</text>
</comment>
<keyword evidence="3" id="KW-1185">Reference proteome</keyword>
<dbReference type="EMBL" id="CAAALY010268922">
    <property type="protein sequence ID" value="VEL41349.1"/>
    <property type="molecule type" value="Genomic_DNA"/>
</dbReference>
<feature type="compositionally biased region" description="Polar residues" evidence="1">
    <location>
        <begin position="176"/>
        <end position="189"/>
    </location>
</feature>
<proteinExistence type="predicted"/>
<gene>
    <name evidence="2" type="ORF">PXEA_LOCUS34789</name>
</gene>
<organism evidence="2 3">
    <name type="scientific">Protopolystoma xenopodis</name>
    <dbReference type="NCBI Taxonomy" id="117903"/>
    <lineage>
        <taxon>Eukaryota</taxon>
        <taxon>Metazoa</taxon>
        <taxon>Spiralia</taxon>
        <taxon>Lophotrochozoa</taxon>
        <taxon>Platyhelminthes</taxon>
        <taxon>Monogenea</taxon>
        <taxon>Polyopisthocotylea</taxon>
        <taxon>Polystomatidea</taxon>
        <taxon>Polystomatidae</taxon>
        <taxon>Protopolystoma</taxon>
    </lineage>
</organism>
<name>A0A448XP11_9PLAT</name>
<dbReference type="AlphaFoldDB" id="A0A448XP11"/>
<evidence type="ECO:0000256" key="1">
    <source>
        <dbReference type="SAM" id="MobiDB-lite"/>
    </source>
</evidence>
<accession>A0A448XP11</accession>
<reference evidence="2" key="1">
    <citation type="submission" date="2018-11" db="EMBL/GenBank/DDBJ databases">
        <authorList>
            <consortium name="Pathogen Informatics"/>
        </authorList>
    </citation>
    <scope>NUCLEOTIDE SEQUENCE</scope>
</reference>
<evidence type="ECO:0000313" key="3">
    <source>
        <dbReference type="Proteomes" id="UP000784294"/>
    </source>
</evidence>
<sequence>MGDITCGIYRRSVNWRGYILSCHLVAKSLIGGSAAWGASPIEADDGPAVWIAKCLSQTLTGSQLLPRAPLTRYRCAGRALAQCPQTAADTHWTLGPILREEQMPRSDPTRTAREAVSQASLIICSQTHPIWPTAPGVEIQTQLSAFEPAAEERAPQLALANPTLHTHRPGSVGLQPHSQKAKLTNVSIR</sequence>
<dbReference type="Proteomes" id="UP000784294">
    <property type="component" value="Unassembled WGS sequence"/>
</dbReference>
<evidence type="ECO:0000313" key="2">
    <source>
        <dbReference type="EMBL" id="VEL41349.1"/>
    </source>
</evidence>
<protein>
    <submittedName>
        <fullName evidence="2">Uncharacterized protein</fullName>
    </submittedName>
</protein>
<feature type="region of interest" description="Disordered" evidence="1">
    <location>
        <begin position="170"/>
        <end position="189"/>
    </location>
</feature>